<dbReference type="Gene3D" id="3.10.450.360">
    <property type="match status" value="1"/>
</dbReference>
<dbReference type="EMBL" id="CP042433">
    <property type="protein sequence ID" value="QEC54599.1"/>
    <property type="molecule type" value="Genomic_DNA"/>
</dbReference>
<dbReference type="OrthoDB" id="678457at2"/>
<dbReference type="RefSeq" id="WP_146781677.1">
    <property type="nucleotide sequence ID" value="NZ_BAABIO010000006.1"/>
</dbReference>
<sequence length="146" mass="16699">MKKIALVLVVMIAAFYANAKPPVSEKVLKIFSSTFPGVENPRWYEYENYYEAYFDTGDVKCRAKFDTNGKLISTIRYYGEKMVSPYLKAKLAAKFPGKTIFGVTEVNSENELTYNFVLEDSKTWTHVKSDGTGQMEVTEKFKKAEQ</sequence>
<name>A0A5B8UEP5_9BACT</name>
<proteinExistence type="predicted"/>
<dbReference type="KEGG" id="fgg:FSB75_01355"/>
<gene>
    <name evidence="2" type="ORF">FSB75_01355</name>
</gene>
<dbReference type="AlphaFoldDB" id="A0A5B8UEP5"/>
<reference evidence="2 3" key="1">
    <citation type="journal article" date="2015" name="Int. J. Syst. Evol. Microbiol.">
        <title>Flavisolibacter ginsenosidimutans sp. nov., with ginsenoside-converting activity isolated from soil used for cultivating ginseng.</title>
        <authorList>
            <person name="Zhao Y."/>
            <person name="Liu Q."/>
            <person name="Kang M.S."/>
            <person name="Jin F."/>
            <person name="Yu H."/>
            <person name="Im W.T."/>
        </authorList>
    </citation>
    <scope>NUCLEOTIDE SEQUENCE [LARGE SCALE GENOMIC DNA]</scope>
    <source>
        <strain evidence="2 3">Gsoil 636</strain>
    </source>
</reference>
<feature type="chain" id="PRO_5022986106" description="Beta-lactamase-inhibitor-like PepSY-like domain-containing protein" evidence="1">
    <location>
        <begin position="20"/>
        <end position="146"/>
    </location>
</feature>
<evidence type="ECO:0008006" key="4">
    <source>
        <dbReference type="Google" id="ProtNLM"/>
    </source>
</evidence>
<accession>A0A5B8UEP5</accession>
<evidence type="ECO:0000313" key="2">
    <source>
        <dbReference type="EMBL" id="QEC54599.1"/>
    </source>
</evidence>
<keyword evidence="1" id="KW-0732">Signal</keyword>
<protein>
    <recommendedName>
        <fullName evidence="4">Beta-lactamase-inhibitor-like PepSY-like domain-containing protein</fullName>
    </recommendedName>
</protein>
<dbReference type="Proteomes" id="UP000321204">
    <property type="component" value="Chromosome"/>
</dbReference>
<evidence type="ECO:0000256" key="1">
    <source>
        <dbReference type="SAM" id="SignalP"/>
    </source>
</evidence>
<keyword evidence="3" id="KW-1185">Reference proteome</keyword>
<dbReference type="SUPFAM" id="SSF160574">
    <property type="entry name" value="BT0923-like"/>
    <property type="match status" value="1"/>
</dbReference>
<organism evidence="2 3">
    <name type="scientific">Flavisolibacter ginsenosidimutans</name>
    <dbReference type="NCBI Taxonomy" id="661481"/>
    <lineage>
        <taxon>Bacteria</taxon>
        <taxon>Pseudomonadati</taxon>
        <taxon>Bacteroidota</taxon>
        <taxon>Chitinophagia</taxon>
        <taxon>Chitinophagales</taxon>
        <taxon>Chitinophagaceae</taxon>
        <taxon>Flavisolibacter</taxon>
    </lineage>
</organism>
<evidence type="ECO:0000313" key="3">
    <source>
        <dbReference type="Proteomes" id="UP000321204"/>
    </source>
</evidence>
<feature type="signal peptide" evidence="1">
    <location>
        <begin position="1"/>
        <end position="19"/>
    </location>
</feature>